<dbReference type="Pfam" id="PF25601">
    <property type="entry name" value="AAA_lid_14"/>
    <property type="match status" value="1"/>
</dbReference>
<evidence type="ECO:0000259" key="8">
    <source>
        <dbReference type="PROSITE" id="PS50110"/>
    </source>
</evidence>
<dbReference type="PROSITE" id="PS00676">
    <property type="entry name" value="SIGMA54_INTERACT_2"/>
    <property type="match status" value="1"/>
</dbReference>
<dbReference type="EMBL" id="LR593887">
    <property type="protein sequence ID" value="VTS05877.1"/>
    <property type="molecule type" value="Genomic_DNA"/>
</dbReference>
<dbReference type="InterPro" id="IPR009057">
    <property type="entry name" value="Homeodomain-like_sf"/>
</dbReference>
<evidence type="ECO:0000256" key="3">
    <source>
        <dbReference type="ARBA" id="ARBA00023015"/>
    </source>
</evidence>
<reference evidence="9" key="1">
    <citation type="submission" date="2019-04" db="EMBL/GenBank/DDBJ databases">
        <authorList>
            <consortium name="Science for Life Laboratories"/>
        </authorList>
    </citation>
    <scope>NUCLEOTIDE SEQUENCE</scope>
    <source>
        <strain evidence="9">MBLW1</strain>
    </source>
</reference>
<feature type="modified residue" description="4-aspartylphosphate" evidence="6">
    <location>
        <position position="104"/>
    </location>
</feature>
<dbReference type="InterPro" id="IPR002197">
    <property type="entry name" value="HTH_Fis"/>
</dbReference>
<dbReference type="PANTHER" id="PTHR32071">
    <property type="entry name" value="TRANSCRIPTIONAL REGULATORY PROTEIN"/>
    <property type="match status" value="1"/>
</dbReference>
<keyword evidence="4" id="KW-0238">DNA-binding</keyword>
<dbReference type="CDD" id="cd00009">
    <property type="entry name" value="AAA"/>
    <property type="match status" value="1"/>
</dbReference>
<feature type="domain" description="Response regulatory" evidence="8">
    <location>
        <begin position="55"/>
        <end position="169"/>
    </location>
</feature>
<dbReference type="AlphaFoldDB" id="A0A6C2YSD7"/>
<keyword evidence="1" id="KW-0547">Nucleotide-binding</keyword>
<evidence type="ECO:0000256" key="2">
    <source>
        <dbReference type="ARBA" id="ARBA00022840"/>
    </source>
</evidence>
<evidence type="ECO:0000256" key="4">
    <source>
        <dbReference type="ARBA" id="ARBA00023125"/>
    </source>
</evidence>
<keyword evidence="6" id="KW-0597">Phosphoprotein</keyword>
<dbReference type="InterPro" id="IPR027417">
    <property type="entry name" value="P-loop_NTPase"/>
</dbReference>
<dbReference type="EMBL" id="LR586016">
    <property type="protein sequence ID" value="VIP04257.1"/>
    <property type="molecule type" value="Genomic_DNA"/>
</dbReference>
<dbReference type="InterPro" id="IPR058031">
    <property type="entry name" value="AAA_lid_NorR"/>
</dbReference>
<sequence>MMNRRGRMPRILPNWCGCLERGQIFGRIGTPIALIFRATRWIRGEFIHEGENVLQVLIVDDVASLRRTLRLTLESQGHRVTEAGTGTAALSMLGSERIDLVFLDLRLGQESGLELLPTMRMRSPGVGIVVMTAFAAVDTAVEAMRRGAFDYLPKPFTPEQLRLLLARWEQVRGLQREVDSLREQMRAAVPELDLSTDEPQVQSTLDVAFRVAPTDAAVLIRGESGTGKGVLARAIHQRSKRVGRPMIPVNCPSLSAELLESELFGHARGAFTGAVEATEGKVAAADGGTLFLDEIGDLPVSLQPKLLRFLQEKQYERVGEARTRTADVRILAATNRDLEADVAAGRFREDLLYRLNVIELSLPPLRERRRDLLAIARHLLQFFARQTGKELHGFTPEAEAAIYRHRWPGNLRELRNAIERGVILTMDSEVDLRHLPHQLAQLPSAGRIEVGGPVTLEALEAEHIRRVIATSASLEDAATILGIDPSTLYRKRKKLG</sequence>
<organism evidence="9">
    <name type="scientific">Tuwongella immobilis</name>
    <dbReference type="NCBI Taxonomy" id="692036"/>
    <lineage>
        <taxon>Bacteria</taxon>
        <taxon>Pseudomonadati</taxon>
        <taxon>Planctomycetota</taxon>
        <taxon>Planctomycetia</taxon>
        <taxon>Gemmatales</taxon>
        <taxon>Gemmataceae</taxon>
        <taxon>Tuwongella</taxon>
    </lineage>
</organism>
<dbReference type="FunFam" id="3.40.50.300:FF:000006">
    <property type="entry name" value="DNA-binding transcriptional regulator NtrC"/>
    <property type="match status" value="1"/>
</dbReference>
<dbReference type="Gene3D" id="1.10.10.60">
    <property type="entry name" value="Homeodomain-like"/>
    <property type="match status" value="1"/>
</dbReference>
<name>A0A6C2YSD7_9BACT</name>
<dbReference type="GO" id="GO:0000160">
    <property type="term" value="P:phosphorelay signal transduction system"/>
    <property type="evidence" value="ECO:0007669"/>
    <property type="project" value="InterPro"/>
</dbReference>
<evidence type="ECO:0000256" key="6">
    <source>
        <dbReference type="PROSITE-ProRule" id="PRU00169"/>
    </source>
</evidence>
<keyword evidence="3" id="KW-0805">Transcription regulation</keyword>
<dbReference type="GO" id="GO:0043565">
    <property type="term" value="F:sequence-specific DNA binding"/>
    <property type="evidence" value="ECO:0007669"/>
    <property type="project" value="InterPro"/>
</dbReference>
<dbReference type="CDD" id="cd00156">
    <property type="entry name" value="REC"/>
    <property type="match status" value="1"/>
</dbReference>
<dbReference type="PROSITE" id="PS50110">
    <property type="entry name" value="RESPONSE_REGULATORY"/>
    <property type="match status" value="1"/>
</dbReference>
<dbReference type="InterPro" id="IPR025662">
    <property type="entry name" value="Sigma_54_int_dom_ATP-bd_1"/>
</dbReference>
<protein>
    <recommendedName>
        <fullName evidence="11">Sigma-54-dependent Fis family transcriptional regulator</fullName>
    </recommendedName>
</protein>
<keyword evidence="10" id="KW-1185">Reference proteome</keyword>
<dbReference type="PROSITE" id="PS00688">
    <property type="entry name" value="SIGMA54_INTERACT_3"/>
    <property type="match status" value="1"/>
</dbReference>
<dbReference type="KEGG" id="tim:GMBLW1_49360"/>
<dbReference type="Gene3D" id="3.40.50.2300">
    <property type="match status" value="1"/>
</dbReference>
<dbReference type="SUPFAM" id="SSF52172">
    <property type="entry name" value="CheY-like"/>
    <property type="match status" value="1"/>
</dbReference>
<dbReference type="SUPFAM" id="SSF46689">
    <property type="entry name" value="Homeodomain-like"/>
    <property type="match status" value="1"/>
</dbReference>
<accession>A0A6C2YSD7</accession>
<dbReference type="InterPro" id="IPR025944">
    <property type="entry name" value="Sigma_54_int_dom_CS"/>
</dbReference>
<keyword evidence="2" id="KW-0067">ATP-binding</keyword>
<dbReference type="Pfam" id="PF02954">
    <property type="entry name" value="HTH_8"/>
    <property type="match status" value="1"/>
</dbReference>
<dbReference type="InParanoid" id="A0A6C2YSD7"/>
<dbReference type="SUPFAM" id="SSF52540">
    <property type="entry name" value="P-loop containing nucleoside triphosphate hydrolases"/>
    <property type="match status" value="1"/>
</dbReference>
<dbReference type="InterPro" id="IPR011006">
    <property type="entry name" value="CheY-like_superfamily"/>
</dbReference>
<dbReference type="Proteomes" id="UP000464378">
    <property type="component" value="Chromosome"/>
</dbReference>
<dbReference type="InterPro" id="IPR003593">
    <property type="entry name" value="AAA+_ATPase"/>
</dbReference>
<dbReference type="GO" id="GO:0006355">
    <property type="term" value="P:regulation of DNA-templated transcription"/>
    <property type="evidence" value="ECO:0007669"/>
    <property type="project" value="InterPro"/>
</dbReference>
<evidence type="ECO:0008006" key="11">
    <source>
        <dbReference type="Google" id="ProtNLM"/>
    </source>
</evidence>
<dbReference type="SMART" id="SM00382">
    <property type="entry name" value="AAA"/>
    <property type="match status" value="1"/>
</dbReference>
<dbReference type="SMART" id="SM00448">
    <property type="entry name" value="REC"/>
    <property type="match status" value="1"/>
</dbReference>
<keyword evidence="5" id="KW-0804">Transcription</keyword>
<dbReference type="Pfam" id="PF00158">
    <property type="entry name" value="Sigma54_activat"/>
    <property type="match status" value="1"/>
</dbReference>
<dbReference type="PROSITE" id="PS00675">
    <property type="entry name" value="SIGMA54_INTERACT_1"/>
    <property type="match status" value="1"/>
</dbReference>
<evidence type="ECO:0000259" key="7">
    <source>
        <dbReference type="PROSITE" id="PS50045"/>
    </source>
</evidence>
<dbReference type="InterPro" id="IPR001789">
    <property type="entry name" value="Sig_transdc_resp-reg_receiver"/>
</dbReference>
<evidence type="ECO:0000256" key="5">
    <source>
        <dbReference type="ARBA" id="ARBA00023163"/>
    </source>
</evidence>
<dbReference type="Gene3D" id="3.40.50.300">
    <property type="entry name" value="P-loop containing nucleotide triphosphate hydrolases"/>
    <property type="match status" value="1"/>
</dbReference>
<dbReference type="Pfam" id="PF00072">
    <property type="entry name" value="Response_reg"/>
    <property type="match status" value="1"/>
</dbReference>
<evidence type="ECO:0000313" key="9">
    <source>
        <dbReference type="EMBL" id="VIP04257.1"/>
    </source>
</evidence>
<dbReference type="InterPro" id="IPR025943">
    <property type="entry name" value="Sigma_54_int_dom_ATP-bd_2"/>
</dbReference>
<dbReference type="PROSITE" id="PS50045">
    <property type="entry name" value="SIGMA54_INTERACT_4"/>
    <property type="match status" value="1"/>
</dbReference>
<dbReference type="Gene3D" id="1.10.8.60">
    <property type="match status" value="1"/>
</dbReference>
<evidence type="ECO:0000313" key="10">
    <source>
        <dbReference type="Proteomes" id="UP000464378"/>
    </source>
</evidence>
<evidence type="ECO:0000256" key="1">
    <source>
        <dbReference type="ARBA" id="ARBA00022741"/>
    </source>
</evidence>
<dbReference type="GO" id="GO:0005524">
    <property type="term" value="F:ATP binding"/>
    <property type="evidence" value="ECO:0007669"/>
    <property type="project" value="UniProtKB-KW"/>
</dbReference>
<feature type="domain" description="Sigma-54 factor interaction" evidence="7">
    <location>
        <begin position="194"/>
        <end position="423"/>
    </location>
</feature>
<proteinExistence type="predicted"/>
<dbReference type="PANTHER" id="PTHR32071:SF113">
    <property type="entry name" value="ALGINATE BIOSYNTHESIS TRANSCRIPTIONAL REGULATORY PROTEIN ALGB"/>
    <property type="match status" value="1"/>
</dbReference>
<gene>
    <name evidence="9" type="ORF">GMBLW1_49360</name>
</gene>
<dbReference type="InterPro" id="IPR002078">
    <property type="entry name" value="Sigma_54_int"/>
</dbReference>